<evidence type="ECO:0000256" key="3">
    <source>
        <dbReference type="SAM" id="SignalP"/>
    </source>
</evidence>
<reference evidence="6" key="1">
    <citation type="journal article" date="2019" name="Int. J. Syst. Evol. Microbiol.">
        <title>The Global Catalogue of Microorganisms (GCM) 10K type strain sequencing project: providing services to taxonomists for standard genome sequencing and annotation.</title>
        <authorList>
            <consortium name="The Broad Institute Genomics Platform"/>
            <consortium name="The Broad Institute Genome Sequencing Center for Infectious Disease"/>
            <person name="Wu L."/>
            <person name="Ma J."/>
        </authorList>
    </citation>
    <scope>NUCLEOTIDE SEQUENCE [LARGE SCALE GENOMIC DNA]</scope>
    <source>
        <strain evidence="6">CGMCC 1.12471</strain>
    </source>
</reference>
<name>A0ABW4L9K4_9MICO</name>
<evidence type="ECO:0000313" key="6">
    <source>
        <dbReference type="Proteomes" id="UP001597347"/>
    </source>
</evidence>
<keyword evidence="6" id="KW-1185">Reference proteome</keyword>
<gene>
    <name evidence="5" type="ORF">ACFSBI_01075</name>
</gene>
<dbReference type="Proteomes" id="UP001597347">
    <property type="component" value="Unassembled WGS sequence"/>
</dbReference>
<dbReference type="InterPro" id="IPR003961">
    <property type="entry name" value="FN3_dom"/>
</dbReference>
<dbReference type="RefSeq" id="WP_377931335.1">
    <property type="nucleotide sequence ID" value="NZ_JBHUEA010000001.1"/>
</dbReference>
<sequence length="309" mass="31235">MQLRPLAPLAVIGAGLLMVSLATHSASADDGGAPGAVDVASVDGGLVVSWAPAGSNGLRDYDLLVSDPASGKQVLERKVDPDTTRAKIDLADLQGLTELSVSVTSEYGAGEHFPGTTVRVSLPAGPAKPETPPAVRAEGRVLTVSLRGAPDGVTARVLHLFRDGEAWKTLSVSAGKAVVTKKVAAGHAYRVAYQDVDGTNAGALSEESGSVTVGDQAGPTAVSRMKAAATAEGLAVRWSAATPQEAVIAQYRVTVTKDGERVGSAYTAADVRRVVLPVAVDGGAYGVTVVAKDADGGTSSSTKAVVPTS</sequence>
<dbReference type="Gene3D" id="2.60.40.10">
    <property type="entry name" value="Immunoglobulins"/>
    <property type="match status" value="1"/>
</dbReference>
<dbReference type="SUPFAM" id="SSF49265">
    <property type="entry name" value="Fibronectin type III"/>
    <property type="match status" value="1"/>
</dbReference>
<feature type="domain" description="Fibronectin type-III" evidence="4">
    <location>
        <begin position="219"/>
        <end position="299"/>
    </location>
</feature>
<evidence type="ECO:0000259" key="4">
    <source>
        <dbReference type="SMART" id="SM00060"/>
    </source>
</evidence>
<dbReference type="InterPro" id="IPR013783">
    <property type="entry name" value="Ig-like_fold"/>
</dbReference>
<evidence type="ECO:0000256" key="1">
    <source>
        <dbReference type="ARBA" id="ARBA00023295"/>
    </source>
</evidence>
<evidence type="ECO:0000256" key="2">
    <source>
        <dbReference type="ARBA" id="ARBA00023326"/>
    </source>
</evidence>
<keyword evidence="1" id="KW-0378">Hydrolase</keyword>
<feature type="domain" description="Fibronectin type-III" evidence="4">
    <location>
        <begin position="31"/>
        <end position="112"/>
    </location>
</feature>
<dbReference type="InterPro" id="IPR036116">
    <property type="entry name" value="FN3_sf"/>
</dbReference>
<keyword evidence="2" id="KW-0624">Polysaccharide degradation</keyword>
<feature type="signal peptide" evidence="3">
    <location>
        <begin position="1"/>
        <end position="28"/>
    </location>
</feature>
<dbReference type="SMART" id="SM00060">
    <property type="entry name" value="FN3"/>
    <property type="match status" value="2"/>
</dbReference>
<keyword evidence="3" id="KW-0732">Signal</keyword>
<proteinExistence type="predicted"/>
<feature type="chain" id="PRO_5045497713" description="Fibronectin type-III domain-containing protein" evidence="3">
    <location>
        <begin position="29"/>
        <end position="309"/>
    </location>
</feature>
<dbReference type="EMBL" id="JBHUEA010000001">
    <property type="protein sequence ID" value="MFD1720128.1"/>
    <property type="molecule type" value="Genomic_DNA"/>
</dbReference>
<keyword evidence="2" id="KW-0119">Carbohydrate metabolism</keyword>
<keyword evidence="1" id="KW-0326">Glycosidase</keyword>
<accession>A0ABW4L9K4</accession>
<comment type="caution">
    <text evidence="5">The sequence shown here is derived from an EMBL/GenBank/DDBJ whole genome shotgun (WGS) entry which is preliminary data.</text>
</comment>
<protein>
    <recommendedName>
        <fullName evidence="4">Fibronectin type-III domain-containing protein</fullName>
    </recommendedName>
</protein>
<evidence type="ECO:0000313" key="5">
    <source>
        <dbReference type="EMBL" id="MFD1720128.1"/>
    </source>
</evidence>
<organism evidence="5 6">
    <name type="scientific">Amnibacterium endophyticum</name>
    <dbReference type="NCBI Taxonomy" id="2109337"/>
    <lineage>
        <taxon>Bacteria</taxon>
        <taxon>Bacillati</taxon>
        <taxon>Actinomycetota</taxon>
        <taxon>Actinomycetes</taxon>
        <taxon>Micrococcales</taxon>
        <taxon>Microbacteriaceae</taxon>
        <taxon>Amnibacterium</taxon>
    </lineage>
</organism>